<gene>
    <name evidence="2" type="ORF">SCHCODRAFT_110225</name>
</gene>
<dbReference type="HOGENOM" id="CLU_021164_0_0_1"/>
<dbReference type="InParanoid" id="D8QAT4"/>
<keyword evidence="3" id="KW-1185">Reference proteome</keyword>
<dbReference type="GeneID" id="9591370"/>
<evidence type="ECO:0008006" key="4">
    <source>
        <dbReference type="Google" id="ProtNLM"/>
    </source>
</evidence>
<dbReference type="Proteomes" id="UP000007431">
    <property type="component" value="Unassembled WGS sequence"/>
</dbReference>
<dbReference type="Gene3D" id="3.80.10.10">
    <property type="entry name" value="Ribonuclease Inhibitor"/>
    <property type="match status" value="1"/>
</dbReference>
<proteinExistence type="predicted"/>
<reference evidence="2 3" key="1">
    <citation type="journal article" date="2010" name="Nat. Biotechnol.">
        <title>Genome sequence of the model mushroom Schizophyllum commune.</title>
        <authorList>
            <person name="Ohm R.A."/>
            <person name="de Jong J.F."/>
            <person name="Lugones L.G."/>
            <person name="Aerts A."/>
            <person name="Kothe E."/>
            <person name="Stajich J.E."/>
            <person name="de Vries R.P."/>
            <person name="Record E."/>
            <person name="Levasseur A."/>
            <person name="Baker S.E."/>
            <person name="Bartholomew K.A."/>
            <person name="Coutinho P.M."/>
            <person name="Erdmann S."/>
            <person name="Fowler T.J."/>
            <person name="Gathman A.C."/>
            <person name="Lombard V."/>
            <person name="Henrissat B."/>
            <person name="Knabe N."/>
            <person name="Kuees U."/>
            <person name="Lilly W.W."/>
            <person name="Lindquist E."/>
            <person name="Lucas S."/>
            <person name="Magnuson J.K."/>
            <person name="Piumi F."/>
            <person name="Raudaskoski M."/>
            <person name="Salamov A."/>
            <person name="Schmutz J."/>
            <person name="Schwarze F.W.M.R."/>
            <person name="vanKuyk P.A."/>
            <person name="Horton J.S."/>
            <person name="Grigoriev I.V."/>
            <person name="Woesten H.A.B."/>
        </authorList>
    </citation>
    <scope>NUCLEOTIDE SEQUENCE [LARGE SCALE GENOMIC DNA]</scope>
    <source>
        <strain evidence="3">H4-8 / FGSC 9210</strain>
    </source>
</reference>
<dbReference type="OrthoDB" id="3543113at2759"/>
<feature type="region of interest" description="Disordered" evidence="1">
    <location>
        <begin position="491"/>
        <end position="518"/>
    </location>
</feature>
<name>D8QAT4_SCHCM</name>
<accession>D8QAT4</accession>
<dbReference type="KEGG" id="scm:SCHCO_02548177"/>
<dbReference type="EMBL" id="GL377308">
    <property type="protein sequence ID" value="EFI95461.1"/>
    <property type="molecule type" value="Genomic_DNA"/>
</dbReference>
<evidence type="ECO:0000313" key="2">
    <source>
        <dbReference type="EMBL" id="EFI95461.1"/>
    </source>
</evidence>
<feature type="compositionally biased region" description="Acidic residues" evidence="1">
    <location>
        <begin position="496"/>
        <end position="514"/>
    </location>
</feature>
<sequence length="543" mass="60445">MRVRPLTSRAKLAAARVFAVPELRFSICRSTEDARDLYSLALVSRDWEAVASQVLWEGPISLLPLLVRFPRDAWEFDDSIKHTKRHSPYNWHAMQAFRFTRPLTAADWEPVLARARTVKEVTLAPFKGPVMKALYACPPPRTLFPNLRHVKIADIDPPLPPTFLDAILPSDLAEYETFDFGEVTLPSSTRWPYLRALLLQNFMDSMAPPAVARTIAIVESAPDLERVQLSVGPHPNLVVALASLSNLRCVHLDKLTSESVPSPMPAGALPSLTSLWIGGPGCIAFMLSVLDASTLLRSVEDIALWSSPTEALELPPLIRAIATHCNPTVLRCLRLSVSGRSSLEDEEEPLPDDTLHCSDLAPLSVFTNLRNVEIETSQGPVLSDSDWTTIAGWWPRIQSLELYRPGRYRHDDDVPPCTLRALSDIARLCPELDRLVAAFDARTVPDDVDVQQTKLSWFDVVDSPIASPPAVARIIGALFPELQYLTYDDGYVPPDMDSDSEEDVPMPDPEADDTPEARRRAAWAIVREMLEVKSEPHTSDYEA</sequence>
<dbReference type="InterPro" id="IPR032675">
    <property type="entry name" value="LRR_dom_sf"/>
</dbReference>
<feature type="non-terminal residue" evidence="2">
    <location>
        <position position="543"/>
    </location>
</feature>
<evidence type="ECO:0000313" key="3">
    <source>
        <dbReference type="Proteomes" id="UP000007431"/>
    </source>
</evidence>
<dbReference type="RefSeq" id="XP_003030364.1">
    <property type="nucleotide sequence ID" value="XM_003030318.1"/>
</dbReference>
<dbReference type="AlphaFoldDB" id="D8QAT4"/>
<dbReference type="OMA" id="ANWMNTS"/>
<evidence type="ECO:0000256" key="1">
    <source>
        <dbReference type="SAM" id="MobiDB-lite"/>
    </source>
</evidence>
<protein>
    <recommendedName>
        <fullName evidence="4">F-box domain-containing protein</fullName>
    </recommendedName>
</protein>
<organism evidence="3">
    <name type="scientific">Schizophyllum commune (strain H4-8 / FGSC 9210)</name>
    <name type="common">Split gill fungus</name>
    <dbReference type="NCBI Taxonomy" id="578458"/>
    <lineage>
        <taxon>Eukaryota</taxon>
        <taxon>Fungi</taxon>
        <taxon>Dikarya</taxon>
        <taxon>Basidiomycota</taxon>
        <taxon>Agaricomycotina</taxon>
        <taxon>Agaricomycetes</taxon>
        <taxon>Agaricomycetidae</taxon>
        <taxon>Agaricales</taxon>
        <taxon>Schizophyllaceae</taxon>
        <taxon>Schizophyllum</taxon>
    </lineage>
</organism>
<dbReference type="VEuPathDB" id="FungiDB:SCHCODRAFT_02548177"/>